<comment type="similarity">
    <text evidence="1">Belongs to the PAPS reductase family. CysH subfamily.</text>
</comment>
<feature type="domain" description="Thioredoxin" evidence="5">
    <location>
        <begin position="684"/>
        <end position="820"/>
    </location>
</feature>
<dbReference type="InterPro" id="IPR004511">
    <property type="entry name" value="PAPS/APS_Rdtase"/>
</dbReference>
<dbReference type="Pfam" id="PF00085">
    <property type="entry name" value="Thioredoxin"/>
    <property type="match status" value="1"/>
</dbReference>
<dbReference type="Gene3D" id="3.40.50.620">
    <property type="entry name" value="HUPs"/>
    <property type="match status" value="1"/>
</dbReference>
<name>A0AA36IL16_9DINO</name>
<dbReference type="InterPro" id="IPR014729">
    <property type="entry name" value="Rossmann-like_a/b/a_fold"/>
</dbReference>
<gene>
    <name evidence="6" type="ORF">EVOR1521_LOCUS14503</name>
</gene>
<dbReference type="HAMAP" id="MF_00063">
    <property type="entry name" value="CysH"/>
    <property type="match status" value="1"/>
</dbReference>
<dbReference type="InterPro" id="IPR036249">
    <property type="entry name" value="Thioredoxin-like_sf"/>
</dbReference>
<evidence type="ECO:0000256" key="4">
    <source>
        <dbReference type="SAM" id="MobiDB-lite"/>
    </source>
</evidence>
<dbReference type="GO" id="GO:0019379">
    <property type="term" value="P:sulfate assimilation, phosphoadenylyl sulfate reduction by phosphoadenylyl-sulfate reductase (thioredoxin)"/>
    <property type="evidence" value="ECO:0007669"/>
    <property type="project" value="InterPro"/>
</dbReference>
<dbReference type="Pfam" id="PF01507">
    <property type="entry name" value="PAPS_reduct"/>
    <property type="match status" value="1"/>
</dbReference>
<feature type="compositionally biased region" description="Low complexity" evidence="4">
    <location>
        <begin position="285"/>
        <end position="300"/>
    </location>
</feature>
<feature type="region of interest" description="Disordered" evidence="4">
    <location>
        <begin position="48"/>
        <end position="99"/>
    </location>
</feature>
<proteinExistence type="inferred from homology"/>
<dbReference type="PANTHER" id="PTHR46509">
    <property type="entry name" value="PHOSPHOADENOSINE PHOSPHOSULFATE REDUCTASE"/>
    <property type="match status" value="1"/>
</dbReference>
<keyword evidence="2" id="KW-0560">Oxidoreductase</keyword>
<feature type="region of interest" description="Disordered" evidence="4">
    <location>
        <begin position="218"/>
        <end position="261"/>
    </location>
</feature>
<protein>
    <recommendedName>
        <fullName evidence="5">Thioredoxin domain-containing protein</fullName>
    </recommendedName>
</protein>
<evidence type="ECO:0000256" key="1">
    <source>
        <dbReference type="ARBA" id="ARBA00009732"/>
    </source>
</evidence>
<feature type="compositionally biased region" description="Basic and acidic residues" evidence="4">
    <location>
        <begin position="81"/>
        <end position="90"/>
    </location>
</feature>
<evidence type="ECO:0000313" key="7">
    <source>
        <dbReference type="Proteomes" id="UP001178507"/>
    </source>
</evidence>
<feature type="region of interest" description="Disordered" evidence="4">
    <location>
        <begin position="274"/>
        <end position="317"/>
    </location>
</feature>
<evidence type="ECO:0000259" key="5">
    <source>
        <dbReference type="PROSITE" id="PS51352"/>
    </source>
</evidence>
<feature type="compositionally biased region" description="Low complexity" evidence="4">
    <location>
        <begin position="229"/>
        <end position="244"/>
    </location>
</feature>
<feature type="region of interest" description="Disordered" evidence="4">
    <location>
        <begin position="330"/>
        <end position="366"/>
    </location>
</feature>
<feature type="compositionally biased region" description="Basic and acidic residues" evidence="4">
    <location>
        <begin position="178"/>
        <end position="189"/>
    </location>
</feature>
<evidence type="ECO:0000256" key="3">
    <source>
        <dbReference type="ARBA" id="ARBA00024327"/>
    </source>
</evidence>
<dbReference type="PANTHER" id="PTHR46509:SF1">
    <property type="entry name" value="PHOSPHOADENOSINE PHOSPHOSULFATE REDUCTASE"/>
    <property type="match status" value="1"/>
</dbReference>
<feature type="region of interest" description="Disordered" evidence="4">
    <location>
        <begin position="113"/>
        <end position="205"/>
    </location>
</feature>
<evidence type="ECO:0000313" key="6">
    <source>
        <dbReference type="EMBL" id="CAJ1388690.1"/>
    </source>
</evidence>
<dbReference type="SUPFAM" id="SSF52833">
    <property type="entry name" value="Thioredoxin-like"/>
    <property type="match status" value="1"/>
</dbReference>
<dbReference type="EMBL" id="CAUJNA010001735">
    <property type="protein sequence ID" value="CAJ1388690.1"/>
    <property type="molecule type" value="Genomic_DNA"/>
</dbReference>
<accession>A0AA36IL16</accession>
<feature type="compositionally biased region" description="Low complexity" evidence="4">
    <location>
        <begin position="139"/>
        <end position="157"/>
    </location>
</feature>
<dbReference type="NCBIfam" id="NF002537">
    <property type="entry name" value="PRK02090.1"/>
    <property type="match status" value="1"/>
</dbReference>
<sequence length="856" mass="90441">MVDIQSATCKRVNQAKPVVIDLDDAEDPGALPQDPGDDFADLVAHPAATREPIPARVPKAEIPPFTPAGREGLTVGDLPEALEKEKRPRDTASALSMSSSMTSSAAALLGGLTAKPADKPDTSATPATTRPGDSKSVLASSTAMKSSAASSLGALFAKQSDARSRKRRAWPPSRRTPSKTDEAKPEPKRVPGKAKSVLAQSTVMSSSAAGALSGLLAKAPAARPDGEEASSSPDPATASSAPQPKRSAAAKSVLNQSTVMSSSAAGALSGLLAKAPAARPDGEEASSSPDPATASSAPQPKRSAAAKSVLNQSTVMSSSAAGALSGLLAKAPAARPDGEEASSSPDPATASSAPQPKRSAAAKSVLNQSTVMSSSAAGALSGLLAKAPAARPDEASASTQEKPKTVPDSRMTFSGLGAFLRRHPKKFGLGALCLCGFAAWPGSFEHTVREDRVKALNEKLAQMSPTEMLQWAVKTGDVLQFSSFGPSGMVIIDMLAASGLLEQIPVVMIDTLHLFPETYEHVLNVTRRYPTMKLHVYYPLGFGANEAARFDSVHGAALWKDNFDQYSFHTKVEPTSRALRELSPGLWVTGRRRSQGGAREKLPLLEKDAGRLKMNPLAFWDLSDVWNYIHAHRVPYNVLHDRGYSSIGDVMNTRPVQDGESERAGRFQASGATECGMHTHLARVAALRQKPKAQLGNVPHLPCDACVEVDPQNFEEVVLRTQQDLLLEFYSPHCSHCVQFAPVFAAVATRLAKDGDVISARFDLFRHLLPETASQAGIQVSAFPTLILVRRSKTGLKVLPYPKWRRDLSSVLNWVKEQAASAKPKARPGESKTVVTGLNTSSSAAALLGGMVQAKK</sequence>
<dbReference type="GO" id="GO:0004604">
    <property type="term" value="F:phosphoadenylyl-sulfate reductase (thioredoxin) activity"/>
    <property type="evidence" value="ECO:0007669"/>
    <property type="project" value="InterPro"/>
</dbReference>
<dbReference type="InterPro" id="IPR002500">
    <property type="entry name" value="PAPS_reduct_dom"/>
</dbReference>
<dbReference type="PROSITE" id="PS51352">
    <property type="entry name" value="THIOREDOXIN_2"/>
    <property type="match status" value="1"/>
</dbReference>
<comment type="caution">
    <text evidence="6">The sequence shown here is derived from an EMBL/GenBank/DDBJ whole genome shotgun (WGS) entry which is preliminary data.</text>
</comment>
<dbReference type="InterPro" id="IPR013766">
    <property type="entry name" value="Thioredoxin_domain"/>
</dbReference>
<dbReference type="CDD" id="cd02961">
    <property type="entry name" value="PDI_a_family"/>
    <property type="match status" value="1"/>
</dbReference>
<dbReference type="Proteomes" id="UP001178507">
    <property type="component" value="Unassembled WGS sequence"/>
</dbReference>
<organism evidence="6 7">
    <name type="scientific">Effrenium voratum</name>
    <dbReference type="NCBI Taxonomy" id="2562239"/>
    <lineage>
        <taxon>Eukaryota</taxon>
        <taxon>Sar</taxon>
        <taxon>Alveolata</taxon>
        <taxon>Dinophyceae</taxon>
        <taxon>Suessiales</taxon>
        <taxon>Symbiodiniaceae</taxon>
        <taxon>Effrenium</taxon>
    </lineage>
</organism>
<feature type="compositionally biased region" description="Low complexity" evidence="4">
    <location>
        <begin position="341"/>
        <end position="356"/>
    </location>
</feature>
<dbReference type="GO" id="GO:0005737">
    <property type="term" value="C:cytoplasm"/>
    <property type="evidence" value="ECO:0007669"/>
    <property type="project" value="TreeGrafter"/>
</dbReference>
<comment type="pathway">
    <text evidence="3">Sulfur metabolism; hydrogen sulfide biosynthesis; sulfite from sulfate.</text>
</comment>
<dbReference type="Gene3D" id="3.40.30.10">
    <property type="entry name" value="Glutaredoxin"/>
    <property type="match status" value="1"/>
</dbReference>
<dbReference type="SUPFAM" id="SSF52402">
    <property type="entry name" value="Adenine nucleotide alpha hydrolases-like"/>
    <property type="match status" value="1"/>
</dbReference>
<evidence type="ECO:0000256" key="2">
    <source>
        <dbReference type="ARBA" id="ARBA00023002"/>
    </source>
</evidence>
<dbReference type="AlphaFoldDB" id="A0AA36IL16"/>
<reference evidence="6" key="1">
    <citation type="submission" date="2023-08" db="EMBL/GenBank/DDBJ databases">
        <authorList>
            <person name="Chen Y."/>
            <person name="Shah S."/>
            <person name="Dougan E. K."/>
            <person name="Thang M."/>
            <person name="Chan C."/>
        </authorList>
    </citation>
    <scope>NUCLEOTIDE SEQUENCE</scope>
</reference>
<dbReference type="CDD" id="cd23945">
    <property type="entry name" value="PAPS_reductase"/>
    <property type="match status" value="1"/>
</dbReference>
<dbReference type="NCBIfam" id="TIGR00434">
    <property type="entry name" value="cysH"/>
    <property type="match status" value="1"/>
</dbReference>
<keyword evidence="7" id="KW-1185">Reference proteome</keyword>